<feature type="domain" description="Myb-like" evidence="8">
    <location>
        <begin position="274"/>
        <end position="322"/>
    </location>
</feature>
<evidence type="ECO:0000259" key="8">
    <source>
        <dbReference type="PROSITE" id="PS50090"/>
    </source>
</evidence>
<dbReference type="GO" id="GO:0000978">
    <property type="term" value="F:RNA polymerase II cis-regulatory region sequence-specific DNA binding"/>
    <property type="evidence" value="ECO:0007669"/>
    <property type="project" value="TreeGrafter"/>
</dbReference>
<dbReference type="EnsemblMetazoa" id="GAUT040515-RA">
    <property type="protein sequence ID" value="GAUT040515-PA"/>
    <property type="gene ID" value="GAUT040515"/>
</dbReference>
<evidence type="ECO:0000256" key="6">
    <source>
        <dbReference type="SAM" id="Coils"/>
    </source>
</evidence>
<dbReference type="GO" id="GO:0042795">
    <property type="term" value="P:snRNA transcription by RNA polymerase II"/>
    <property type="evidence" value="ECO:0007669"/>
    <property type="project" value="TreeGrafter"/>
</dbReference>
<dbReference type="AlphaFoldDB" id="A0A1A9VL95"/>
<dbReference type="SMART" id="SM00717">
    <property type="entry name" value="SANT"/>
    <property type="match status" value="5"/>
</dbReference>
<dbReference type="Pfam" id="PF00249">
    <property type="entry name" value="Myb_DNA-binding"/>
    <property type="match status" value="1"/>
</dbReference>
<dbReference type="InterPro" id="IPR001005">
    <property type="entry name" value="SANT/Myb"/>
</dbReference>
<dbReference type="PANTHER" id="PTHR46621">
    <property type="entry name" value="SNRNA-ACTIVATING PROTEIN COMPLEX SUBUNIT 4"/>
    <property type="match status" value="1"/>
</dbReference>
<dbReference type="InterPro" id="IPR017930">
    <property type="entry name" value="Myb_dom"/>
</dbReference>
<keyword evidence="6" id="KW-0175">Coiled coil</keyword>
<accession>A0A1A9VL95</accession>
<feature type="domain" description="HTH myb-type" evidence="9">
    <location>
        <begin position="323"/>
        <end position="378"/>
    </location>
</feature>
<proteinExistence type="predicted"/>
<dbReference type="VEuPathDB" id="VectorBase:GAUT040515"/>
<dbReference type="Gene3D" id="1.10.10.60">
    <property type="entry name" value="Homeodomain-like"/>
    <property type="match status" value="4"/>
</dbReference>
<evidence type="ECO:0000256" key="3">
    <source>
        <dbReference type="ARBA" id="ARBA00023125"/>
    </source>
</evidence>
<dbReference type="PROSITE" id="PS51294">
    <property type="entry name" value="HTH_MYB"/>
    <property type="match status" value="3"/>
</dbReference>
<reference evidence="10" key="1">
    <citation type="submission" date="2020-05" db="UniProtKB">
        <authorList>
            <consortium name="EnsemblMetazoa"/>
        </authorList>
    </citation>
    <scope>IDENTIFICATION</scope>
    <source>
        <strain evidence="10">TTRI</strain>
    </source>
</reference>
<evidence type="ECO:0000256" key="5">
    <source>
        <dbReference type="ARBA" id="ARBA00023242"/>
    </source>
</evidence>
<evidence type="ECO:0000256" key="2">
    <source>
        <dbReference type="ARBA" id="ARBA00023015"/>
    </source>
</evidence>
<dbReference type="GO" id="GO:0005634">
    <property type="term" value="C:nucleus"/>
    <property type="evidence" value="ECO:0007669"/>
    <property type="project" value="UniProtKB-SubCell"/>
</dbReference>
<dbReference type="GO" id="GO:0019185">
    <property type="term" value="C:snRNA-activating protein complex"/>
    <property type="evidence" value="ECO:0007669"/>
    <property type="project" value="TreeGrafter"/>
</dbReference>
<dbReference type="STRING" id="7395.A0A1A9VL95"/>
<feature type="region of interest" description="Disordered" evidence="7">
    <location>
        <begin position="481"/>
        <end position="533"/>
    </location>
</feature>
<feature type="domain" description="Myb-like" evidence="8">
    <location>
        <begin position="375"/>
        <end position="426"/>
    </location>
</feature>
<comment type="subcellular location">
    <subcellularLocation>
        <location evidence="1">Nucleus</location>
    </subcellularLocation>
</comment>
<feature type="compositionally biased region" description="Polar residues" evidence="7">
    <location>
        <begin position="506"/>
        <end position="528"/>
    </location>
</feature>
<feature type="domain" description="HTH myb-type" evidence="9">
    <location>
        <begin position="379"/>
        <end position="430"/>
    </location>
</feature>
<keyword evidence="4" id="KW-0804">Transcription</keyword>
<dbReference type="GO" id="GO:0001006">
    <property type="term" value="F:RNA polymerase III type 3 promoter sequence-specific DNA binding"/>
    <property type="evidence" value="ECO:0007669"/>
    <property type="project" value="TreeGrafter"/>
</dbReference>
<feature type="domain" description="Myb-like" evidence="8">
    <location>
        <begin position="214"/>
        <end position="265"/>
    </location>
</feature>
<keyword evidence="3" id="KW-0238">DNA-binding</keyword>
<evidence type="ECO:0000313" key="10">
    <source>
        <dbReference type="EnsemblMetazoa" id="GAUT040515-PA"/>
    </source>
</evidence>
<evidence type="ECO:0000256" key="7">
    <source>
        <dbReference type="SAM" id="MobiDB-lite"/>
    </source>
</evidence>
<dbReference type="InterPro" id="IPR009057">
    <property type="entry name" value="Homeodomain-like_sf"/>
</dbReference>
<feature type="coiled-coil region" evidence="6">
    <location>
        <begin position="24"/>
        <end position="51"/>
    </location>
</feature>
<organism evidence="10 11">
    <name type="scientific">Glossina austeni</name>
    <name type="common">Savannah tsetse fly</name>
    <dbReference type="NCBI Taxonomy" id="7395"/>
    <lineage>
        <taxon>Eukaryota</taxon>
        <taxon>Metazoa</taxon>
        <taxon>Ecdysozoa</taxon>
        <taxon>Arthropoda</taxon>
        <taxon>Hexapoda</taxon>
        <taxon>Insecta</taxon>
        <taxon>Pterygota</taxon>
        <taxon>Neoptera</taxon>
        <taxon>Endopterygota</taxon>
        <taxon>Diptera</taxon>
        <taxon>Brachycera</taxon>
        <taxon>Muscomorpha</taxon>
        <taxon>Hippoboscoidea</taxon>
        <taxon>Glossinidae</taxon>
        <taxon>Glossina</taxon>
    </lineage>
</organism>
<sequence>MSDIRQSGDDINNENKRTPLKAGVEKALKINQQMQNELFEVRNKLQKMLINVQETFNVNEELLKNKMKRNRNGIGIRGAYLRGGTFYLKGNMFFKDLNCRNCPNNKDYERRQKEDNELFPMDLELCGRHVWSLKDKQEIVHAVKEQVVEYLRDTENVEIKKYCSLQAAKNEKLVKLLSYTGEDFHIDWHQISTYNLRRRHSPHSCEAIWNVYLHPKFKRTYWSPEENKKLLEVSKKYGFQNWPAIAAELGKRSDFQCFVQYQNSVCYMLPERWSKWSKEDDKRLIEVANRYSFNGVVNWNNVMAHFPHKPKTTIQARYSYTLNPLISHAPFTPEEDLLLLAAVKEYGTKFSCFPRTLFANRTVVQLRSRYQNTILHRHKHSSWSVDDDQKLMNFIAENGTSSWVKCAEFLGNHTRTSCRTRFLTIQTFLKKNPQAVLEDIPRKKQYKPAHNINAENWTEKLAELNQDPNAIYDRNKRRVRARRLKEPKQQQKQTVKSLNKDERKTNNQINRKTSGNEKNQTNRDTSIISFEENSRKRSRKNPVYIERLRAVGLKMYNFFKYSYNFTLGEDVCRTLPHEANSIHMVSSVLAFNLNSNCTFGSNIPNSLVRQYRPLLEQGIPDDMQIIASPLPCNWSSAMAFRTLCVLTSQADENVTLPTTDLVNNNPSIMIFRQRLRTLLYTAALLSRLHPSLVGINTTEKCHEVKNENLGILTTDSKLIMERPNHKRKKIDNGPQNKRVCSEVTGCDIKTEIET</sequence>
<dbReference type="Proteomes" id="UP000078200">
    <property type="component" value="Unassembled WGS sequence"/>
</dbReference>
<keyword evidence="2" id="KW-0805">Transcription regulation</keyword>
<name>A0A1A9VL95_GLOAU</name>
<dbReference type="PROSITE" id="PS50090">
    <property type="entry name" value="MYB_LIKE"/>
    <property type="match status" value="3"/>
</dbReference>
<evidence type="ECO:0000256" key="1">
    <source>
        <dbReference type="ARBA" id="ARBA00004123"/>
    </source>
</evidence>
<dbReference type="PANTHER" id="PTHR46621:SF1">
    <property type="entry name" value="SNRNA-ACTIVATING PROTEIN COMPLEX SUBUNIT 4"/>
    <property type="match status" value="1"/>
</dbReference>
<dbReference type="SUPFAM" id="SSF46689">
    <property type="entry name" value="Homeodomain-like"/>
    <property type="match status" value="3"/>
</dbReference>
<dbReference type="InterPro" id="IPR051575">
    <property type="entry name" value="Myb-like_DNA-bd"/>
</dbReference>
<dbReference type="Pfam" id="PF13921">
    <property type="entry name" value="Myb_DNA-bind_6"/>
    <property type="match status" value="2"/>
</dbReference>
<keyword evidence="5" id="KW-0539">Nucleus</keyword>
<evidence type="ECO:0000259" key="9">
    <source>
        <dbReference type="PROSITE" id="PS51294"/>
    </source>
</evidence>
<dbReference type="CDD" id="cd00167">
    <property type="entry name" value="SANT"/>
    <property type="match status" value="4"/>
</dbReference>
<evidence type="ECO:0000256" key="4">
    <source>
        <dbReference type="ARBA" id="ARBA00023163"/>
    </source>
</evidence>
<dbReference type="GO" id="GO:0042796">
    <property type="term" value="P:snRNA transcription by RNA polymerase III"/>
    <property type="evidence" value="ECO:0007669"/>
    <property type="project" value="TreeGrafter"/>
</dbReference>
<evidence type="ECO:0008006" key="12">
    <source>
        <dbReference type="Google" id="ProtNLM"/>
    </source>
</evidence>
<evidence type="ECO:0000313" key="11">
    <source>
        <dbReference type="Proteomes" id="UP000078200"/>
    </source>
</evidence>
<protein>
    <recommendedName>
        <fullName evidence="12">snRNA-activating protein complex subunit 4</fullName>
    </recommendedName>
</protein>
<feature type="domain" description="HTH myb-type" evidence="9">
    <location>
        <begin position="214"/>
        <end position="257"/>
    </location>
</feature>
<keyword evidence="11" id="KW-1185">Reference proteome</keyword>